<dbReference type="GO" id="GO:0006954">
    <property type="term" value="P:inflammatory response"/>
    <property type="evidence" value="ECO:0007669"/>
    <property type="project" value="InterPro"/>
</dbReference>
<keyword evidence="10" id="KW-1185">Reference proteome</keyword>
<feature type="disulfide bond" evidence="5">
    <location>
        <begin position="59"/>
        <end position="77"/>
    </location>
</feature>
<keyword evidence="2" id="KW-0677">Repeat</keyword>
<feature type="disulfide bond" evidence="5">
    <location>
        <begin position="102"/>
        <end position="120"/>
    </location>
</feature>
<keyword evidence="7" id="KW-0472">Membrane</keyword>
<feature type="disulfide bond" evidence="5">
    <location>
        <begin position="56"/>
        <end position="69"/>
    </location>
</feature>
<feature type="disulfide bond" evidence="5">
    <location>
        <begin position="40"/>
        <end position="55"/>
    </location>
</feature>
<dbReference type="GO" id="GO:0048714">
    <property type="term" value="P:positive regulation of oligodendrocyte differentiation"/>
    <property type="evidence" value="ECO:0007669"/>
    <property type="project" value="TreeGrafter"/>
</dbReference>
<keyword evidence="1 8" id="KW-0732">Signal</keyword>
<dbReference type="Pfam" id="PF00020">
    <property type="entry name" value="TNFR_c6"/>
    <property type="match status" value="3"/>
</dbReference>
<proteinExistence type="predicted"/>
<evidence type="ECO:0000256" key="3">
    <source>
        <dbReference type="ARBA" id="ARBA00023157"/>
    </source>
</evidence>
<gene>
    <name evidence="11" type="primary">TNFRSF1B</name>
</gene>
<dbReference type="GO" id="GO:0043120">
    <property type="term" value="F:tumor necrosis factor binding"/>
    <property type="evidence" value="ECO:0007669"/>
    <property type="project" value="TreeGrafter"/>
</dbReference>
<feature type="chain" id="PRO_5028207822" evidence="8">
    <location>
        <begin position="24"/>
        <end position="477"/>
    </location>
</feature>
<dbReference type="InterPro" id="IPR020411">
    <property type="entry name" value="TNFR_1B"/>
</dbReference>
<dbReference type="AlphaFoldDB" id="A0A6P5J4L0"/>
<dbReference type="GO" id="GO:0031643">
    <property type="term" value="P:positive regulation of myelination"/>
    <property type="evidence" value="ECO:0007669"/>
    <property type="project" value="TreeGrafter"/>
</dbReference>
<dbReference type="Proteomes" id="UP000515140">
    <property type="component" value="Unplaced"/>
</dbReference>
<dbReference type="GO" id="GO:0005031">
    <property type="term" value="F:tumor necrosis factor receptor activity"/>
    <property type="evidence" value="ECO:0007669"/>
    <property type="project" value="InterPro"/>
</dbReference>
<feature type="domain" description="TNFR-Cys" evidence="9">
    <location>
        <begin position="79"/>
        <end position="120"/>
    </location>
</feature>
<dbReference type="PANTHER" id="PTHR47386:SF1">
    <property type="entry name" value="TUMOR NECROSIS FACTOR RECEPTOR SUPERFAMILY MEMBER 1B"/>
    <property type="match status" value="1"/>
</dbReference>
<dbReference type="GO" id="GO:0150079">
    <property type="term" value="P:negative regulation of neuroinflammatory response"/>
    <property type="evidence" value="ECO:0007669"/>
    <property type="project" value="TreeGrafter"/>
</dbReference>
<evidence type="ECO:0000256" key="6">
    <source>
        <dbReference type="SAM" id="MobiDB-lite"/>
    </source>
</evidence>
<feature type="repeat" description="TNFR-Cys" evidence="5">
    <location>
        <begin position="39"/>
        <end position="77"/>
    </location>
</feature>
<evidence type="ECO:0000256" key="4">
    <source>
        <dbReference type="ARBA" id="ARBA00023180"/>
    </source>
</evidence>
<feature type="region of interest" description="Disordered" evidence="6">
    <location>
        <begin position="411"/>
        <end position="477"/>
    </location>
</feature>
<sequence>MELATAAWITFAVGLQLWALGDAVPVQVSLPYIPQPKGKCRNTEIEYYNDKIQMCCDKCPPGQRVLHSCTRDSNTVCTDCDRDTHTEVWNWVEECHSCRSRCNPDLVEIQNCTRRENRICACKPGFFCITRSQGSCLRCFKFTKCLQGFGVSKPGNLNSNVECSACAPGTFSDIVSSTDTCKPHRVCHSVAVPGNATSDAICNDMVSAPPKAGPPLSKRQPGFMNPKDIMWTSQPSVTLGTSPQPQPQPTIRQVFSSGPILPLGWILGLMVVISLLIGLIFRFTLSQRKIFVFVEKLLSCVKEETKVPHSVAEKNQSFLGRTGTEQQNLLDSEATSSSNSLDSTLSCGEAKEFQETKGTENNSHQAPSSERSKCGQGTRAGSMNSEHSHNGGTQVKVTCIVNVCNSDHTSQCSSQSSCPDFEASSSGSPWNEDVPFSQEESPRKGKPASQNAPQTLLPDLEEKPLPIGIQDMGMKLS</sequence>
<dbReference type="InParanoid" id="A0A6P5J4L0"/>
<evidence type="ECO:0000259" key="9">
    <source>
        <dbReference type="PROSITE" id="PS50050"/>
    </source>
</evidence>
<dbReference type="GO" id="GO:0042129">
    <property type="term" value="P:regulation of T cell proliferation"/>
    <property type="evidence" value="ECO:0007669"/>
    <property type="project" value="TreeGrafter"/>
</dbReference>
<feature type="transmembrane region" description="Helical" evidence="7">
    <location>
        <begin position="260"/>
        <end position="281"/>
    </location>
</feature>
<dbReference type="FunCoup" id="A0A6P5J4L0">
    <property type="interactions" value="499"/>
</dbReference>
<reference evidence="11" key="1">
    <citation type="submission" date="2025-08" db="UniProtKB">
        <authorList>
            <consortium name="RefSeq"/>
        </authorList>
    </citation>
    <scope>IDENTIFICATION</scope>
    <source>
        <tissue evidence="11">Spleen</tissue>
    </source>
</reference>
<dbReference type="InterPro" id="IPR051670">
    <property type="entry name" value="TNF_chemokine_rcpt-like"/>
</dbReference>
<keyword evidence="7" id="KW-0812">Transmembrane</keyword>
<dbReference type="GO" id="GO:0097191">
    <property type="term" value="P:extrinsic apoptotic signaling pathway"/>
    <property type="evidence" value="ECO:0007669"/>
    <property type="project" value="TreeGrafter"/>
</dbReference>
<evidence type="ECO:0000256" key="5">
    <source>
        <dbReference type="PROSITE-ProRule" id="PRU00206"/>
    </source>
</evidence>
<keyword evidence="7" id="KW-1133">Transmembrane helix</keyword>
<dbReference type="PANTHER" id="PTHR47386">
    <property type="entry name" value="TUMOR NECROSIS FACTOR RECEPTOR SUPERFAMILY MEMBER 1B"/>
    <property type="match status" value="1"/>
</dbReference>
<dbReference type="GO" id="GO:0016020">
    <property type="term" value="C:membrane"/>
    <property type="evidence" value="ECO:0007669"/>
    <property type="project" value="InterPro"/>
</dbReference>
<keyword evidence="4" id="KW-0325">Glycoprotein</keyword>
<dbReference type="Gene3D" id="2.10.50.10">
    <property type="entry name" value="Tumor Necrosis Factor Receptor, subunit A, domain 2"/>
    <property type="match status" value="2"/>
</dbReference>
<dbReference type="CTD" id="7133"/>
<dbReference type="RefSeq" id="XP_020829267.1">
    <property type="nucleotide sequence ID" value="XM_020973608.1"/>
</dbReference>
<evidence type="ECO:0000256" key="8">
    <source>
        <dbReference type="SAM" id="SignalP"/>
    </source>
</evidence>
<dbReference type="GO" id="GO:0008630">
    <property type="term" value="P:intrinsic apoptotic signaling pathway in response to DNA damage"/>
    <property type="evidence" value="ECO:0007669"/>
    <property type="project" value="TreeGrafter"/>
</dbReference>
<feature type="repeat" description="TNFR-Cys" evidence="5">
    <location>
        <begin position="79"/>
        <end position="120"/>
    </location>
</feature>
<feature type="signal peptide" evidence="8">
    <location>
        <begin position="1"/>
        <end position="23"/>
    </location>
</feature>
<protein>
    <submittedName>
        <fullName evidence="11">Tumor necrosis factor receptor superfamily member 1B isoform X1</fullName>
    </submittedName>
</protein>
<accession>A0A6P5J4L0</accession>
<evidence type="ECO:0000313" key="11">
    <source>
        <dbReference type="RefSeq" id="XP_020829267.1"/>
    </source>
</evidence>
<dbReference type="PRINTS" id="PR01919">
    <property type="entry name" value="TNFACTORR1B"/>
</dbReference>
<dbReference type="CDD" id="cd10577">
    <property type="entry name" value="TNFRSF1B"/>
    <property type="match status" value="1"/>
</dbReference>
<evidence type="ECO:0000313" key="10">
    <source>
        <dbReference type="Proteomes" id="UP000515140"/>
    </source>
</evidence>
<evidence type="ECO:0000256" key="2">
    <source>
        <dbReference type="ARBA" id="ARBA00022737"/>
    </source>
</evidence>
<dbReference type="InterPro" id="IPR001368">
    <property type="entry name" value="TNFR/NGFR_Cys_rich_reg"/>
</dbReference>
<dbReference type="GO" id="GO:0002724">
    <property type="term" value="P:regulation of T cell cytokine production"/>
    <property type="evidence" value="ECO:0007669"/>
    <property type="project" value="TreeGrafter"/>
</dbReference>
<name>A0A6P5J4L0_PHACI</name>
<organism evidence="10 11">
    <name type="scientific">Phascolarctos cinereus</name>
    <name type="common">Koala</name>
    <dbReference type="NCBI Taxonomy" id="38626"/>
    <lineage>
        <taxon>Eukaryota</taxon>
        <taxon>Metazoa</taxon>
        <taxon>Chordata</taxon>
        <taxon>Craniata</taxon>
        <taxon>Vertebrata</taxon>
        <taxon>Euteleostomi</taxon>
        <taxon>Mammalia</taxon>
        <taxon>Metatheria</taxon>
        <taxon>Diprotodontia</taxon>
        <taxon>Phascolarctidae</taxon>
        <taxon>Phascolarctos</taxon>
    </lineage>
</organism>
<dbReference type="SUPFAM" id="SSF57586">
    <property type="entry name" value="TNF receptor-like"/>
    <property type="match status" value="2"/>
</dbReference>
<dbReference type="KEGG" id="pcw:110198958"/>
<dbReference type="PROSITE" id="PS50050">
    <property type="entry name" value="TNFR_NGFR_2"/>
    <property type="match status" value="2"/>
</dbReference>
<feature type="region of interest" description="Disordered" evidence="6">
    <location>
        <begin position="354"/>
        <end position="391"/>
    </location>
</feature>
<dbReference type="SMART" id="SM00208">
    <property type="entry name" value="TNFR"/>
    <property type="match status" value="4"/>
</dbReference>
<dbReference type="GeneID" id="110198958"/>
<dbReference type="InterPro" id="IPR033996">
    <property type="entry name" value="TNFRSF1B_N"/>
</dbReference>
<evidence type="ECO:0000256" key="7">
    <source>
        <dbReference type="SAM" id="Phobius"/>
    </source>
</evidence>
<feature type="disulfide bond" evidence="5">
    <location>
        <begin position="80"/>
        <end position="95"/>
    </location>
</feature>
<feature type="compositionally biased region" description="Polar residues" evidence="6">
    <location>
        <begin position="359"/>
        <end position="369"/>
    </location>
</feature>
<keyword evidence="11" id="KW-0675">Receptor</keyword>
<comment type="caution">
    <text evidence="5">Lacks conserved residue(s) required for the propagation of feature annotation.</text>
</comment>
<evidence type="ECO:0000256" key="1">
    <source>
        <dbReference type="ARBA" id="ARBA00022729"/>
    </source>
</evidence>
<feature type="domain" description="TNFR-Cys" evidence="9">
    <location>
        <begin position="39"/>
        <end position="77"/>
    </location>
</feature>
<keyword evidence="3 5" id="KW-1015">Disulfide bond</keyword>
<feature type="compositionally biased region" description="Polar residues" evidence="6">
    <location>
        <begin position="379"/>
        <end position="391"/>
    </location>
</feature>
<dbReference type="PROSITE" id="PS00652">
    <property type="entry name" value="TNFR_NGFR_1"/>
    <property type="match status" value="2"/>
</dbReference>
<dbReference type="GO" id="GO:0051044">
    <property type="term" value="P:positive regulation of membrane protein ectodomain proteolysis"/>
    <property type="evidence" value="ECO:0007669"/>
    <property type="project" value="TreeGrafter"/>
</dbReference>